<comment type="catalytic activity">
    <reaction evidence="5">
        <text>L-glutamine + H2O = L-glutamate + NH4(+)</text>
        <dbReference type="Rhea" id="RHEA:15889"/>
        <dbReference type="ChEBI" id="CHEBI:15377"/>
        <dbReference type="ChEBI" id="CHEBI:28938"/>
        <dbReference type="ChEBI" id="CHEBI:29985"/>
        <dbReference type="ChEBI" id="CHEBI:58359"/>
        <dbReference type="EC" id="3.5.1.2"/>
    </reaction>
</comment>
<organism evidence="6 7">
    <name type="scientific">Priestia filamentosa</name>
    <dbReference type="NCBI Taxonomy" id="1402861"/>
    <lineage>
        <taxon>Bacteria</taxon>
        <taxon>Bacillati</taxon>
        <taxon>Bacillota</taxon>
        <taxon>Bacilli</taxon>
        <taxon>Bacillales</taxon>
        <taxon>Bacillaceae</taxon>
        <taxon>Priestia</taxon>
    </lineage>
</organism>
<dbReference type="RefSeq" id="WP_053102073.1">
    <property type="nucleotide sequence ID" value="NZ_CP011974.1"/>
</dbReference>
<comment type="subunit">
    <text evidence="2">Homotetramer.</text>
</comment>
<evidence type="ECO:0000256" key="5">
    <source>
        <dbReference type="ARBA" id="ARBA00049534"/>
    </source>
</evidence>
<reference evidence="7" key="2">
    <citation type="submission" date="2015-06" db="EMBL/GenBank/DDBJ databases">
        <title>Genome Sequence of Bacillus endophyticus and Analysis of its Companion Mechanism in the Ketogulonigenium vulgare-Bacillus strain Consortium.</title>
        <authorList>
            <person name="Jia N."/>
            <person name="Du J."/>
            <person name="Ding M.-Z."/>
            <person name="Gao F."/>
            <person name="Yuan Y.-J."/>
        </authorList>
    </citation>
    <scope>NUCLEOTIDE SEQUENCE [LARGE SCALE GENOMIC DNA]</scope>
    <source>
        <strain evidence="7">Hbe603</strain>
    </source>
</reference>
<dbReference type="Pfam" id="PF18780">
    <property type="entry name" value="HNH_repeat"/>
    <property type="match status" value="1"/>
</dbReference>
<reference evidence="6 7" key="1">
    <citation type="journal article" date="2015" name="PLoS ONE">
        <title>Genome Sequence of Bacillus endophyticus and Analysis of Its Companion Mechanism in the Ketogulonigenium vulgare-Bacillus Strain Consortium.</title>
        <authorList>
            <person name="Jia N."/>
            <person name="Du J."/>
            <person name="Ding M.Z."/>
            <person name="Gao F."/>
            <person name="Yuan Y.J."/>
        </authorList>
    </citation>
    <scope>NUCLEOTIDE SEQUENCE [LARGE SCALE GENOMIC DNA]</scope>
    <source>
        <strain evidence="6 7">Hbe603</strain>
    </source>
</reference>
<dbReference type="PANTHER" id="PTHR12544:SF29">
    <property type="entry name" value="GLUTAMINASE"/>
    <property type="match status" value="1"/>
</dbReference>
<dbReference type="GO" id="GO:0006537">
    <property type="term" value="P:glutamate biosynthetic process"/>
    <property type="evidence" value="ECO:0007669"/>
    <property type="project" value="TreeGrafter"/>
</dbReference>
<evidence type="ECO:0000256" key="1">
    <source>
        <dbReference type="ARBA" id="ARBA00011076"/>
    </source>
</evidence>
<protein>
    <recommendedName>
        <fullName evidence="3">glutaminase</fullName>
        <ecNumber evidence="3">3.5.1.2</ecNumber>
    </recommendedName>
</protein>
<evidence type="ECO:0000256" key="2">
    <source>
        <dbReference type="ARBA" id="ARBA00011881"/>
    </source>
</evidence>
<dbReference type="InterPro" id="IPR041025">
    <property type="entry name" value="HNH_repeat"/>
</dbReference>
<dbReference type="Proteomes" id="UP000036202">
    <property type="component" value="Chromosome"/>
</dbReference>
<dbReference type="EMBL" id="CP011974">
    <property type="protein sequence ID" value="AWG44152.1"/>
    <property type="molecule type" value="Genomic_DNA"/>
</dbReference>
<dbReference type="PANTHER" id="PTHR12544">
    <property type="entry name" value="GLUTAMINASE"/>
    <property type="match status" value="1"/>
</dbReference>
<dbReference type="KEGG" id="beo:BEH_24195"/>
<sequence>MQCESSQDLKNLVDEARIYTKEGQVAQYIPALREADPDKLAVAVYYPNGNCYAAGDVKHKMTLQSISKVISLALALMDRGEDFVFDYVGKEPTGERVDTKIIKRTALQLAIPSIMKANLYKWLDNIASQASQNVSKWIKQISNRITASQLSRDSGGRIAVSTFARLLKGRSLFSKETFSTLEDSYNAKFEDFIEFANLPPISRETLLSKTIQRRGKKFIDSKIDQSEIPFTKEWIVAQIKQTKKELGRTPYYIEMAEKGIKHHHFRKHFGGYKQALGELGLKPTPHQGMRFEVKETKRELIKMYTEFSRKIGRTARRTDLNNSDEIYNYEYFMKVFNNLDELKRAAAKRGVPNPHSRNYTEDEIMDKLVQLYKKKGSRLIRDEVAPHLNVVTVKNYLGVSKWKEVMDKVEEEIERRNNIEE</sequence>
<evidence type="ECO:0000313" key="6">
    <source>
        <dbReference type="EMBL" id="AWG44152.1"/>
    </source>
</evidence>
<dbReference type="Pfam" id="PF04960">
    <property type="entry name" value="Glutaminase"/>
    <property type="match status" value="1"/>
</dbReference>
<evidence type="ECO:0000256" key="4">
    <source>
        <dbReference type="ARBA" id="ARBA00022801"/>
    </source>
</evidence>
<dbReference type="InterPro" id="IPR015868">
    <property type="entry name" value="Glutaminase"/>
</dbReference>
<dbReference type="GO" id="GO:0006543">
    <property type="term" value="P:L-glutamine catabolic process"/>
    <property type="evidence" value="ECO:0007669"/>
    <property type="project" value="TreeGrafter"/>
</dbReference>
<comment type="similarity">
    <text evidence="1">Belongs to the glutaminase family.</text>
</comment>
<dbReference type="EC" id="3.5.1.2" evidence="3"/>
<dbReference type="InterPro" id="IPR012338">
    <property type="entry name" value="Beta-lactam/transpept-like"/>
</dbReference>
<dbReference type="GO" id="GO:0004359">
    <property type="term" value="F:glutaminase activity"/>
    <property type="evidence" value="ECO:0007669"/>
    <property type="project" value="UniProtKB-EC"/>
</dbReference>
<gene>
    <name evidence="6" type="ORF">BEH_24195</name>
</gene>
<dbReference type="AlphaFoldDB" id="A0A2S1LZA7"/>
<proteinExistence type="inferred from homology"/>
<keyword evidence="4" id="KW-0378">Hydrolase</keyword>
<dbReference type="SUPFAM" id="SSF56601">
    <property type="entry name" value="beta-lactamase/transpeptidase-like"/>
    <property type="match status" value="1"/>
</dbReference>
<evidence type="ECO:0000256" key="3">
    <source>
        <dbReference type="ARBA" id="ARBA00012918"/>
    </source>
</evidence>
<accession>A0A2S1LZA7</accession>
<name>A0A2S1LZA7_9BACI</name>
<evidence type="ECO:0000313" key="7">
    <source>
        <dbReference type="Proteomes" id="UP000036202"/>
    </source>
</evidence>
<dbReference type="Gene3D" id="3.40.710.10">
    <property type="entry name" value="DD-peptidase/beta-lactamase superfamily"/>
    <property type="match status" value="1"/>
</dbReference>
<keyword evidence="7" id="KW-1185">Reference proteome</keyword>